<evidence type="ECO:0000259" key="7">
    <source>
        <dbReference type="Pfam" id="PF03755"/>
    </source>
</evidence>
<dbReference type="NCBIfam" id="TIGR00255">
    <property type="entry name" value="YicC/YloC family endoribonuclease"/>
    <property type="match status" value="1"/>
</dbReference>
<dbReference type="Proteomes" id="UP000216885">
    <property type="component" value="Unassembled WGS sequence"/>
</dbReference>
<dbReference type="EMBL" id="NEVQ01000013">
    <property type="protein sequence ID" value="OZI56245.1"/>
    <property type="molecule type" value="Genomic_DNA"/>
</dbReference>
<reference evidence="9 10" key="1">
    <citation type="submission" date="2017-05" db="EMBL/GenBank/DDBJ databases">
        <title>Complete and WGS of Bordetella genogroups.</title>
        <authorList>
            <person name="Spilker T."/>
            <person name="LiPuma J."/>
        </authorList>
    </citation>
    <scope>NUCLEOTIDE SEQUENCE [LARGE SCALE GENOMIC DNA]</scope>
    <source>
        <strain evidence="9 10">AU9919</strain>
    </source>
</reference>
<evidence type="ECO:0000256" key="6">
    <source>
        <dbReference type="SAM" id="MobiDB-lite"/>
    </source>
</evidence>
<organism evidence="9 10">
    <name type="scientific">Bordetella genomosp. 4</name>
    <dbReference type="NCBI Taxonomy" id="463044"/>
    <lineage>
        <taxon>Bacteria</taxon>
        <taxon>Pseudomonadati</taxon>
        <taxon>Pseudomonadota</taxon>
        <taxon>Betaproteobacteria</taxon>
        <taxon>Burkholderiales</taxon>
        <taxon>Alcaligenaceae</taxon>
        <taxon>Bordetella</taxon>
    </lineage>
</organism>
<accession>A0A261U3Q7</accession>
<evidence type="ECO:0000256" key="5">
    <source>
        <dbReference type="ARBA" id="ARBA00035648"/>
    </source>
</evidence>
<evidence type="ECO:0000259" key="8">
    <source>
        <dbReference type="Pfam" id="PF08340"/>
    </source>
</evidence>
<dbReference type="GO" id="GO:0016787">
    <property type="term" value="F:hydrolase activity"/>
    <property type="evidence" value="ECO:0007669"/>
    <property type="project" value="UniProtKB-KW"/>
</dbReference>
<dbReference type="InterPro" id="IPR005229">
    <property type="entry name" value="YicC/YloC-like"/>
</dbReference>
<keyword evidence="4" id="KW-0378">Hydrolase</keyword>
<feature type="domain" description="Endoribonuclease YicC-like C-terminal" evidence="8">
    <location>
        <begin position="171"/>
        <end position="317"/>
    </location>
</feature>
<dbReference type="PANTHER" id="PTHR30636">
    <property type="entry name" value="UPF0701 PROTEIN YICC"/>
    <property type="match status" value="1"/>
</dbReference>
<protein>
    <submittedName>
        <fullName evidence="9">YicC family protein</fullName>
    </submittedName>
</protein>
<evidence type="ECO:0000256" key="2">
    <source>
        <dbReference type="ARBA" id="ARBA00022722"/>
    </source>
</evidence>
<dbReference type="Pfam" id="PF03755">
    <property type="entry name" value="YicC-like_N"/>
    <property type="match status" value="1"/>
</dbReference>
<dbReference type="AlphaFoldDB" id="A0A261U3Q7"/>
<comment type="similarity">
    <text evidence="5">Belongs to the YicC/YloC family.</text>
</comment>
<dbReference type="InterPro" id="IPR013551">
    <property type="entry name" value="YicC-like_C"/>
</dbReference>
<dbReference type="PANTHER" id="PTHR30636:SF3">
    <property type="entry name" value="UPF0701 PROTEIN YICC"/>
    <property type="match status" value="1"/>
</dbReference>
<keyword evidence="2" id="KW-0540">Nuclease</keyword>
<evidence type="ECO:0000313" key="10">
    <source>
        <dbReference type="Proteomes" id="UP000216885"/>
    </source>
</evidence>
<dbReference type="RefSeq" id="WP_094838008.1">
    <property type="nucleotide sequence ID" value="NZ_NEVQ01000013.1"/>
</dbReference>
<evidence type="ECO:0000256" key="4">
    <source>
        <dbReference type="ARBA" id="ARBA00022801"/>
    </source>
</evidence>
<dbReference type="InterPro" id="IPR013527">
    <property type="entry name" value="YicC-like_N"/>
</dbReference>
<keyword evidence="10" id="KW-1185">Reference proteome</keyword>
<name>A0A261U3Q7_9BORD</name>
<dbReference type="GO" id="GO:0004521">
    <property type="term" value="F:RNA endonuclease activity"/>
    <property type="evidence" value="ECO:0007669"/>
    <property type="project" value="InterPro"/>
</dbReference>
<dbReference type="Pfam" id="PF08340">
    <property type="entry name" value="YicC-like_C"/>
    <property type="match status" value="1"/>
</dbReference>
<comment type="cofactor">
    <cofactor evidence="1">
        <name>a divalent metal cation</name>
        <dbReference type="ChEBI" id="CHEBI:60240"/>
    </cofactor>
</comment>
<gene>
    <name evidence="9" type="ORF">CAL20_12440</name>
</gene>
<feature type="domain" description="Endoribonuclease YicC-like N-terminal" evidence="7">
    <location>
        <begin position="2"/>
        <end position="153"/>
    </location>
</feature>
<evidence type="ECO:0000256" key="1">
    <source>
        <dbReference type="ARBA" id="ARBA00001968"/>
    </source>
</evidence>
<proteinExistence type="inferred from homology"/>
<evidence type="ECO:0000313" key="9">
    <source>
        <dbReference type="EMBL" id="OZI56245.1"/>
    </source>
</evidence>
<feature type="region of interest" description="Disordered" evidence="6">
    <location>
        <begin position="244"/>
        <end position="269"/>
    </location>
</feature>
<comment type="caution">
    <text evidence="9">The sequence shown here is derived from an EMBL/GenBank/DDBJ whole genome shotgun (WGS) entry which is preliminary data.</text>
</comment>
<sequence length="317" mass="35011">MIRSMTAFGNARVDLEQGTLALELRSVNSRYLDLYFRLPDELRHAETPLRELLTTNLGRGKVEVRASYARNAGAELTTLDPAWLQHLATQLEAARSILPEVEAPRLAELFNWPGQRGNDALDPQVWGAACIQAAKQALTQLQEGREREGQRLAAIMLECADGVAGIVESVETHLPQLLQDHREKLANKLRESMETAFPGGFTHISGAELSERVAHEANLFALRIDVAEELARLRSHLEELRHLLGGGEGTSTKKGKADGKRGNTSGSAGKRLDFLFQEMNREANTLGSKAGSMDVTRAAMDLKLLIEQMREQAQNIE</sequence>
<keyword evidence="3" id="KW-0255">Endonuclease</keyword>
<evidence type="ECO:0000256" key="3">
    <source>
        <dbReference type="ARBA" id="ARBA00022759"/>
    </source>
</evidence>